<keyword evidence="5 7" id="KW-0472">Membrane</keyword>
<dbReference type="AlphaFoldDB" id="A0AAU7D365"/>
<evidence type="ECO:0000256" key="3">
    <source>
        <dbReference type="ARBA" id="ARBA00022692"/>
    </source>
</evidence>
<feature type="transmembrane region" description="Helical" evidence="7">
    <location>
        <begin position="67"/>
        <end position="87"/>
    </location>
</feature>
<evidence type="ECO:0000256" key="2">
    <source>
        <dbReference type="ARBA" id="ARBA00022475"/>
    </source>
</evidence>
<feature type="transmembrane region" description="Helical" evidence="7">
    <location>
        <begin position="367"/>
        <end position="387"/>
    </location>
</feature>
<dbReference type="Pfam" id="PF01943">
    <property type="entry name" value="Polysacc_synt"/>
    <property type="match status" value="1"/>
</dbReference>
<keyword evidence="2" id="KW-1003">Cell membrane</keyword>
<feature type="transmembrane region" description="Helical" evidence="7">
    <location>
        <begin position="331"/>
        <end position="347"/>
    </location>
</feature>
<accession>A0AAU7D365</accession>
<feature type="region of interest" description="Disordered" evidence="6">
    <location>
        <begin position="1"/>
        <end position="22"/>
    </location>
</feature>
<evidence type="ECO:0000313" key="8">
    <source>
        <dbReference type="EMBL" id="XBH12412.1"/>
    </source>
</evidence>
<dbReference type="PANTHER" id="PTHR30250">
    <property type="entry name" value="PST FAMILY PREDICTED COLANIC ACID TRANSPORTER"/>
    <property type="match status" value="1"/>
</dbReference>
<dbReference type="RefSeq" id="WP_348269434.1">
    <property type="nucleotide sequence ID" value="NZ_CP121195.1"/>
</dbReference>
<feature type="transmembrane region" description="Helical" evidence="7">
    <location>
        <begin position="34"/>
        <end position="55"/>
    </location>
</feature>
<name>A0AAU7D365_9BACT</name>
<dbReference type="GO" id="GO:0005886">
    <property type="term" value="C:plasma membrane"/>
    <property type="evidence" value="ECO:0007669"/>
    <property type="project" value="UniProtKB-SubCell"/>
</dbReference>
<evidence type="ECO:0000256" key="1">
    <source>
        <dbReference type="ARBA" id="ARBA00004651"/>
    </source>
</evidence>
<comment type="subcellular location">
    <subcellularLocation>
        <location evidence="1">Cell membrane</location>
        <topology evidence="1">Multi-pass membrane protein</topology>
    </subcellularLocation>
</comment>
<dbReference type="InterPro" id="IPR002797">
    <property type="entry name" value="Polysacc_synth"/>
</dbReference>
<feature type="transmembrane region" description="Helical" evidence="7">
    <location>
        <begin position="149"/>
        <end position="171"/>
    </location>
</feature>
<feature type="transmembrane region" description="Helical" evidence="7">
    <location>
        <begin position="177"/>
        <end position="202"/>
    </location>
</feature>
<dbReference type="PANTHER" id="PTHR30250:SF26">
    <property type="entry name" value="PSMA PROTEIN"/>
    <property type="match status" value="1"/>
</dbReference>
<feature type="transmembrane region" description="Helical" evidence="7">
    <location>
        <begin position="399"/>
        <end position="418"/>
    </location>
</feature>
<feature type="transmembrane region" description="Helical" evidence="7">
    <location>
        <begin position="300"/>
        <end position="319"/>
    </location>
</feature>
<protein>
    <submittedName>
        <fullName evidence="8">Flippase</fullName>
    </submittedName>
</protein>
<dbReference type="CDD" id="cd13128">
    <property type="entry name" value="MATE_Wzx_like"/>
    <property type="match status" value="1"/>
</dbReference>
<evidence type="ECO:0000256" key="5">
    <source>
        <dbReference type="ARBA" id="ARBA00023136"/>
    </source>
</evidence>
<gene>
    <name evidence="8" type="ORF">P8936_11970</name>
</gene>
<dbReference type="InterPro" id="IPR050833">
    <property type="entry name" value="Poly_Biosynth_Transport"/>
</dbReference>
<feature type="transmembrane region" description="Helical" evidence="7">
    <location>
        <begin position="107"/>
        <end position="128"/>
    </location>
</feature>
<proteinExistence type="predicted"/>
<keyword evidence="4 7" id="KW-1133">Transmembrane helix</keyword>
<feature type="transmembrane region" description="Helical" evidence="7">
    <location>
        <begin position="214"/>
        <end position="235"/>
    </location>
</feature>
<sequence>MATPTITTTEQPLNGSTPSPRLSLSSRTLAKNTGFTVIGSAVPLLVAAIGIPILVKGLGLERFGVLTLAWTLIGYLSLFDLGLGRALTKLVAEKYAEERLEEIPGAFWDSLLLLLGAGVVGALLVAAGTPWLVRHIIHVSPALENEAKLSFYFIALTIPVVTVGTGLRGFLEAGQQFFLVSLVRIATGVLGFLGPMACLLFTHRLEPVIASLSLTRVAAVALNFLLCVHTFPALWRSRKIGTTELKPLLKFGGWLSVSNLLSPIMVSMDRLMISGLLSVSMVAYYATPSEMMQKVLVFPYALQTVMFPALSAAMSRSTAEAKRLYRHSNDAVFLAIFPVSFLVVLFAPDGLRLWLGASFAEHSALSLQLLAVGILINSMGHIPSILVQSAGRPDLSAKLKLFEVPLYLAFAWWLITHYGINGAAFAWVLRALMDSSLLFYVSRRWVSGAPFHLVYSFVGCVLLAFAFLLAGNHASLQVRGLYAFVTCCGTAAIATPSLKQLLRREQVLC</sequence>
<keyword evidence="3 7" id="KW-0812">Transmembrane</keyword>
<evidence type="ECO:0000256" key="4">
    <source>
        <dbReference type="ARBA" id="ARBA00022989"/>
    </source>
</evidence>
<organism evidence="8">
    <name type="scientific">Edaphobacter paludis</name>
    <dbReference type="NCBI Taxonomy" id="3035702"/>
    <lineage>
        <taxon>Bacteria</taxon>
        <taxon>Pseudomonadati</taxon>
        <taxon>Acidobacteriota</taxon>
        <taxon>Terriglobia</taxon>
        <taxon>Terriglobales</taxon>
        <taxon>Acidobacteriaceae</taxon>
        <taxon>Edaphobacter</taxon>
    </lineage>
</organism>
<feature type="compositionally biased region" description="Polar residues" evidence="6">
    <location>
        <begin position="1"/>
        <end position="15"/>
    </location>
</feature>
<reference evidence="8" key="1">
    <citation type="submission" date="2023-03" db="EMBL/GenBank/DDBJ databases">
        <title>Edaphobacter sp.</title>
        <authorList>
            <person name="Huber K.J."/>
            <person name="Papendorf J."/>
            <person name="Pilke C."/>
            <person name="Bunk B."/>
            <person name="Sproeer C."/>
            <person name="Pester M."/>
        </authorList>
    </citation>
    <scope>NUCLEOTIDE SEQUENCE</scope>
    <source>
        <strain evidence="8">DSM 109920</strain>
    </source>
</reference>
<evidence type="ECO:0000256" key="7">
    <source>
        <dbReference type="SAM" id="Phobius"/>
    </source>
</evidence>
<feature type="transmembrane region" description="Helical" evidence="7">
    <location>
        <begin position="247"/>
        <end position="264"/>
    </location>
</feature>
<dbReference type="EMBL" id="CP121195">
    <property type="protein sequence ID" value="XBH12412.1"/>
    <property type="molecule type" value="Genomic_DNA"/>
</dbReference>
<feature type="transmembrane region" description="Helical" evidence="7">
    <location>
        <begin position="480"/>
        <end position="498"/>
    </location>
</feature>
<feature type="transmembrane region" description="Helical" evidence="7">
    <location>
        <begin position="453"/>
        <end position="474"/>
    </location>
</feature>
<feature type="transmembrane region" description="Helical" evidence="7">
    <location>
        <begin position="271"/>
        <end position="288"/>
    </location>
</feature>
<evidence type="ECO:0000256" key="6">
    <source>
        <dbReference type="SAM" id="MobiDB-lite"/>
    </source>
</evidence>